<dbReference type="InterPro" id="IPR050553">
    <property type="entry name" value="Thioredoxin_ResA/DsbE_sf"/>
</dbReference>
<dbReference type="Gene3D" id="3.40.30.10">
    <property type="entry name" value="Glutaredoxin"/>
    <property type="match status" value="1"/>
</dbReference>
<dbReference type="CDD" id="cd02966">
    <property type="entry name" value="TlpA_like_family"/>
    <property type="match status" value="1"/>
</dbReference>
<feature type="signal peptide" evidence="5">
    <location>
        <begin position="1"/>
        <end position="25"/>
    </location>
</feature>
<dbReference type="GO" id="GO:0016491">
    <property type="term" value="F:oxidoreductase activity"/>
    <property type="evidence" value="ECO:0007669"/>
    <property type="project" value="InterPro"/>
</dbReference>
<protein>
    <submittedName>
        <fullName evidence="7">Redoxin domain-containing protein</fullName>
    </submittedName>
</protein>
<dbReference type="PANTHER" id="PTHR42852">
    <property type="entry name" value="THIOL:DISULFIDE INTERCHANGE PROTEIN DSBE"/>
    <property type="match status" value="1"/>
</dbReference>
<reference evidence="7 8" key="1">
    <citation type="submission" date="2019-12" db="EMBL/GenBank/DDBJ databases">
        <authorList>
            <person name="Dong K."/>
        </authorList>
    </citation>
    <scope>NUCLEOTIDE SEQUENCE [LARGE SCALE GENOMIC DNA]</scope>
    <source>
        <strain evidence="7 8">JCM 31225</strain>
    </source>
</reference>
<keyword evidence="2" id="KW-0201">Cytochrome c-type biogenesis</keyword>
<dbReference type="Proteomes" id="UP000435036">
    <property type="component" value="Unassembled WGS sequence"/>
</dbReference>
<dbReference type="PANTHER" id="PTHR42852:SF6">
    <property type="entry name" value="THIOL:DISULFIDE INTERCHANGE PROTEIN DSBE"/>
    <property type="match status" value="1"/>
</dbReference>
<comment type="caution">
    <text evidence="7">The sequence shown here is derived from an EMBL/GenBank/DDBJ whole genome shotgun (WGS) entry which is preliminary data.</text>
</comment>
<keyword evidence="3" id="KW-1015">Disulfide bond</keyword>
<name>A0A6N8L0A0_9SPHI</name>
<keyword evidence="4" id="KW-0676">Redox-active center</keyword>
<comment type="subcellular location">
    <subcellularLocation>
        <location evidence="1">Cell envelope</location>
    </subcellularLocation>
</comment>
<feature type="domain" description="Thioredoxin" evidence="6">
    <location>
        <begin position="322"/>
        <end position="458"/>
    </location>
</feature>
<evidence type="ECO:0000259" key="6">
    <source>
        <dbReference type="PROSITE" id="PS51352"/>
    </source>
</evidence>
<keyword evidence="8" id="KW-1185">Reference proteome</keyword>
<dbReference type="AlphaFoldDB" id="A0A6N8L0A0"/>
<dbReference type="EMBL" id="WSQA01000007">
    <property type="protein sequence ID" value="MVZ62504.1"/>
    <property type="molecule type" value="Genomic_DNA"/>
</dbReference>
<dbReference type="SUPFAM" id="SSF52833">
    <property type="entry name" value="Thioredoxin-like"/>
    <property type="match status" value="1"/>
</dbReference>
<dbReference type="PROSITE" id="PS51352">
    <property type="entry name" value="THIOREDOXIN_2"/>
    <property type="match status" value="1"/>
</dbReference>
<evidence type="ECO:0000313" key="8">
    <source>
        <dbReference type="Proteomes" id="UP000435036"/>
    </source>
</evidence>
<dbReference type="OrthoDB" id="1095575at2"/>
<dbReference type="InterPro" id="IPR036249">
    <property type="entry name" value="Thioredoxin-like_sf"/>
</dbReference>
<keyword evidence="5" id="KW-0732">Signal</keyword>
<dbReference type="RefSeq" id="WP_160369233.1">
    <property type="nucleotide sequence ID" value="NZ_WSQA01000007.1"/>
</dbReference>
<dbReference type="GO" id="GO:0017004">
    <property type="term" value="P:cytochrome complex assembly"/>
    <property type="evidence" value="ECO:0007669"/>
    <property type="project" value="UniProtKB-KW"/>
</dbReference>
<proteinExistence type="predicted"/>
<dbReference type="InterPro" id="IPR013766">
    <property type="entry name" value="Thioredoxin_domain"/>
</dbReference>
<gene>
    <name evidence="7" type="ORF">GQF63_10755</name>
</gene>
<evidence type="ECO:0000256" key="2">
    <source>
        <dbReference type="ARBA" id="ARBA00022748"/>
    </source>
</evidence>
<evidence type="ECO:0000256" key="4">
    <source>
        <dbReference type="ARBA" id="ARBA00023284"/>
    </source>
</evidence>
<dbReference type="InterPro" id="IPR013740">
    <property type="entry name" value="Redoxin"/>
</dbReference>
<feature type="chain" id="PRO_5026675326" evidence="5">
    <location>
        <begin position="26"/>
        <end position="458"/>
    </location>
</feature>
<dbReference type="GO" id="GO:0016209">
    <property type="term" value="F:antioxidant activity"/>
    <property type="evidence" value="ECO:0007669"/>
    <property type="project" value="InterPro"/>
</dbReference>
<evidence type="ECO:0000256" key="3">
    <source>
        <dbReference type="ARBA" id="ARBA00023157"/>
    </source>
</evidence>
<dbReference type="Pfam" id="PF08534">
    <property type="entry name" value="Redoxin"/>
    <property type="match status" value="1"/>
</dbReference>
<accession>A0A6N8L0A0</accession>
<evidence type="ECO:0000256" key="5">
    <source>
        <dbReference type="SAM" id="SignalP"/>
    </source>
</evidence>
<evidence type="ECO:0000313" key="7">
    <source>
        <dbReference type="EMBL" id="MVZ62504.1"/>
    </source>
</evidence>
<sequence>MVKSIRLMGICLMLISLFSIPAAFAAAAKKTVVQGKINMGEDYQLQVAALFPNSGLETEEIRLQADGRFSWTNGLERPTWVQFTFEPLARNRQLGASFPLYLQPGEQVLLNLHFDKDRYLQVLPGKLKGTHKSMIEYTSFCNQKMKERFVNKPADADMEAFCQDYLDEVTRNVKRNKLKDKEVLGYLNFLGFNNYLMAIHSENLKVSLPENCFETLDSEYALSNYLAVGNLNYLFERELPKNVGGFKRLQLKSDLLDKHIKSPALHQKLYLDYLLEFMQKYKITDRQQYAADIESLISFTQKMTDQKTRTVIIDDFKSLQYSTIGSAMPDVKFKDIEGKEVSLAQFKGKYIYIDLWASWCVPCIQEIPALQALEKQYKDKNIVFISLSLDSSKEAWRNKVAELNLHGLQWELGDSRFDKMMSITGIPHFMLYNPDGTLQLYKAPRPSDPQIKALFDKF</sequence>
<organism evidence="7 8">
    <name type="scientific">Sphingobacterium humi</name>
    <dbReference type="NCBI Taxonomy" id="1796905"/>
    <lineage>
        <taxon>Bacteria</taxon>
        <taxon>Pseudomonadati</taxon>
        <taxon>Bacteroidota</taxon>
        <taxon>Sphingobacteriia</taxon>
        <taxon>Sphingobacteriales</taxon>
        <taxon>Sphingobacteriaceae</taxon>
        <taxon>Sphingobacterium</taxon>
    </lineage>
</organism>
<dbReference type="GO" id="GO:0030313">
    <property type="term" value="C:cell envelope"/>
    <property type="evidence" value="ECO:0007669"/>
    <property type="project" value="UniProtKB-SubCell"/>
</dbReference>
<evidence type="ECO:0000256" key="1">
    <source>
        <dbReference type="ARBA" id="ARBA00004196"/>
    </source>
</evidence>